<protein>
    <recommendedName>
        <fullName evidence="12">CFEM domain-containing protein</fullName>
    </recommendedName>
</protein>
<dbReference type="SMART" id="SM00747">
    <property type="entry name" value="CFEM"/>
    <property type="match status" value="1"/>
</dbReference>
<dbReference type="GO" id="GO:0098552">
    <property type="term" value="C:side of membrane"/>
    <property type="evidence" value="ECO:0007669"/>
    <property type="project" value="UniProtKB-KW"/>
</dbReference>
<sequence>MHSIHIPFIAILVGQAVCVPQVPSQITSPVVPTATATSNTSSVATYPVCAQICANETLPATGCSVFNIESAVTIEEQLCARMYSDNATLGSQVVTAVTAATSSASSYTKGEDPTEPLNYPPCARSCVSAHNFAGCGSYSNKSCICKSPTYASIVGSCYRSFCIPADVQVIADLTDALCESVGGTGNFSNSSNSSILPFTASAPSALARIGLWLPSSIVGGLTVLLFAW</sequence>
<feature type="chain" id="PRO_5014927631" description="CFEM domain-containing protein" evidence="11">
    <location>
        <begin position="19"/>
        <end position="228"/>
    </location>
</feature>
<accession>A0A2K9YEL2</accession>
<feature type="disulfide bond" evidence="9">
    <location>
        <begin position="126"/>
        <end position="157"/>
    </location>
</feature>
<feature type="transmembrane region" description="Helical" evidence="10">
    <location>
        <begin position="209"/>
        <end position="227"/>
    </location>
</feature>
<proteinExistence type="inferred from homology"/>
<dbReference type="AlphaFoldDB" id="A0A2K9YEL2"/>
<evidence type="ECO:0000256" key="2">
    <source>
        <dbReference type="ARBA" id="ARBA00004613"/>
    </source>
</evidence>
<keyword evidence="7 9" id="KW-1015">Disulfide bond</keyword>
<comment type="caution">
    <text evidence="9">Lacks conserved residue(s) required for the propagation of feature annotation.</text>
</comment>
<reference evidence="13" key="1">
    <citation type="submission" date="2017-12" db="EMBL/GenBank/DDBJ databases">
        <title>Genome Sequencing Reveals a Rich Biosynthetic Potential.</title>
        <authorList>
            <person name="Bertrand R.L."/>
            <person name="Abdel-Hameed M.E."/>
            <person name="Sorensen J.L."/>
        </authorList>
    </citation>
    <scope>NUCLEOTIDE SEQUENCE</scope>
</reference>
<organism evidence="13">
    <name type="scientific">Cladonia uncialis subsp. uncialis</name>
    <dbReference type="NCBI Taxonomy" id="180999"/>
    <lineage>
        <taxon>Eukaryota</taxon>
        <taxon>Fungi</taxon>
        <taxon>Dikarya</taxon>
        <taxon>Ascomycota</taxon>
        <taxon>Pezizomycotina</taxon>
        <taxon>Lecanoromycetes</taxon>
        <taxon>OSLEUM clade</taxon>
        <taxon>Lecanoromycetidae</taxon>
        <taxon>Lecanorales</taxon>
        <taxon>Lecanorineae</taxon>
        <taxon>Cladoniaceae</taxon>
        <taxon>Cladonia</taxon>
    </lineage>
</organism>
<evidence type="ECO:0000256" key="6">
    <source>
        <dbReference type="ARBA" id="ARBA00022729"/>
    </source>
</evidence>
<name>A0A2K9YEL2_CLAUC</name>
<evidence type="ECO:0000256" key="1">
    <source>
        <dbReference type="ARBA" id="ARBA00004589"/>
    </source>
</evidence>
<comment type="similarity">
    <text evidence="3">Belongs to the RBT5 family.</text>
</comment>
<evidence type="ECO:0000259" key="12">
    <source>
        <dbReference type="PROSITE" id="PS52012"/>
    </source>
</evidence>
<evidence type="ECO:0000256" key="7">
    <source>
        <dbReference type="ARBA" id="ARBA00023157"/>
    </source>
</evidence>
<keyword evidence="10" id="KW-1133">Transmembrane helix</keyword>
<dbReference type="GO" id="GO:0005576">
    <property type="term" value="C:extracellular region"/>
    <property type="evidence" value="ECO:0007669"/>
    <property type="project" value="UniProtKB-SubCell"/>
</dbReference>
<keyword evidence="10" id="KW-0812">Transmembrane</keyword>
<evidence type="ECO:0000256" key="4">
    <source>
        <dbReference type="ARBA" id="ARBA00022525"/>
    </source>
</evidence>
<evidence type="ECO:0000256" key="3">
    <source>
        <dbReference type="ARBA" id="ARBA00010031"/>
    </source>
</evidence>
<keyword evidence="5" id="KW-0336">GPI-anchor</keyword>
<feature type="disulfide bond" evidence="9">
    <location>
        <begin position="145"/>
        <end position="178"/>
    </location>
</feature>
<evidence type="ECO:0000256" key="8">
    <source>
        <dbReference type="ARBA" id="ARBA00023288"/>
    </source>
</evidence>
<evidence type="ECO:0000256" key="9">
    <source>
        <dbReference type="PROSITE-ProRule" id="PRU01356"/>
    </source>
</evidence>
<keyword evidence="10" id="KW-0472">Membrane</keyword>
<keyword evidence="4" id="KW-0964">Secreted</keyword>
<keyword evidence="6 11" id="KW-0732">Signal</keyword>
<evidence type="ECO:0000256" key="11">
    <source>
        <dbReference type="SAM" id="SignalP"/>
    </source>
</evidence>
<feature type="domain" description="CFEM" evidence="12">
    <location>
        <begin position="89"/>
        <end position="205"/>
    </location>
</feature>
<dbReference type="EMBL" id="MG777504">
    <property type="protein sequence ID" value="AUW31294.1"/>
    <property type="molecule type" value="Genomic_DNA"/>
</dbReference>
<dbReference type="InterPro" id="IPR008427">
    <property type="entry name" value="Extracellular_membr_CFEM_dom"/>
</dbReference>
<comment type="subcellular location">
    <subcellularLocation>
        <location evidence="1">Membrane</location>
        <topology evidence="1">Lipid-anchor</topology>
        <topology evidence="1">GPI-anchor</topology>
    </subcellularLocation>
    <subcellularLocation>
        <location evidence="2">Secreted</location>
    </subcellularLocation>
</comment>
<keyword evidence="8" id="KW-0449">Lipoprotein</keyword>
<feature type="disulfide bond" evidence="9">
    <location>
        <begin position="122"/>
        <end position="162"/>
    </location>
</feature>
<keyword evidence="5" id="KW-0325">Glycoprotein</keyword>
<feature type="signal peptide" evidence="11">
    <location>
        <begin position="1"/>
        <end position="18"/>
    </location>
</feature>
<evidence type="ECO:0000256" key="10">
    <source>
        <dbReference type="SAM" id="Phobius"/>
    </source>
</evidence>
<evidence type="ECO:0000313" key="13">
    <source>
        <dbReference type="EMBL" id="AUW31294.1"/>
    </source>
</evidence>
<dbReference type="Pfam" id="PF05730">
    <property type="entry name" value="CFEM"/>
    <property type="match status" value="1"/>
</dbReference>
<evidence type="ECO:0000256" key="5">
    <source>
        <dbReference type="ARBA" id="ARBA00022622"/>
    </source>
</evidence>
<dbReference type="PROSITE" id="PS52012">
    <property type="entry name" value="CFEM"/>
    <property type="match status" value="1"/>
</dbReference>